<proteinExistence type="predicted"/>
<keyword evidence="2" id="KW-1185">Reference proteome</keyword>
<dbReference type="AlphaFoldDB" id="A0A8T0GQW5"/>
<sequence length="54" mass="6123">MTISTDNDTRLKRKPCGQLANPIIRSGPGAQYKLVRFRHTTHSRSDSAVNFYSE</sequence>
<evidence type="ECO:0000313" key="1">
    <source>
        <dbReference type="EMBL" id="KAG0560689.1"/>
    </source>
</evidence>
<protein>
    <submittedName>
        <fullName evidence="1">Uncharacterized protein</fullName>
    </submittedName>
</protein>
<gene>
    <name evidence="1" type="ORF">KC19_9G005300</name>
</gene>
<evidence type="ECO:0000313" key="2">
    <source>
        <dbReference type="Proteomes" id="UP000822688"/>
    </source>
</evidence>
<dbReference type="EMBL" id="CM026430">
    <property type="protein sequence ID" value="KAG0560689.1"/>
    <property type="molecule type" value="Genomic_DNA"/>
</dbReference>
<reference evidence="1" key="1">
    <citation type="submission" date="2020-06" db="EMBL/GenBank/DDBJ databases">
        <title>WGS assembly of Ceratodon purpureus strain R40.</title>
        <authorList>
            <person name="Carey S.B."/>
            <person name="Jenkins J."/>
            <person name="Shu S."/>
            <person name="Lovell J.T."/>
            <person name="Sreedasyam A."/>
            <person name="Maumus F."/>
            <person name="Tiley G.P."/>
            <person name="Fernandez-Pozo N."/>
            <person name="Barry K."/>
            <person name="Chen C."/>
            <person name="Wang M."/>
            <person name="Lipzen A."/>
            <person name="Daum C."/>
            <person name="Saski C.A."/>
            <person name="Payton A.C."/>
            <person name="Mcbreen J.C."/>
            <person name="Conrad R.E."/>
            <person name="Kollar L.M."/>
            <person name="Olsson S."/>
            <person name="Huttunen S."/>
            <person name="Landis J.B."/>
            <person name="Wickett N.J."/>
            <person name="Johnson M.G."/>
            <person name="Rensing S.A."/>
            <person name="Grimwood J."/>
            <person name="Schmutz J."/>
            <person name="Mcdaniel S.F."/>
        </authorList>
    </citation>
    <scope>NUCLEOTIDE SEQUENCE</scope>
    <source>
        <strain evidence="1">R40</strain>
    </source>
</reference>
<accession>A0A8T0GQW5</accession>
<organism evidence="1 2">
    <name type="scientific">Ceratodon purpureus</name>
    <name type="common">Fire moss</name>
    <name type="synonym">Dicranum purpureum</name>
    <dbReference type="NCBI Taxonomy" id="3225"/>
    <lineage>
        <taxon>Eukaryota</taxon>
        <taxon>Viridiplantae</taxon>
        <taxon>Streptophyta</taxon>
        <taxon>Embryophyta</taxon>
        <taxon>Bryophyta</taxon>
        <taxon>Bryophytina</taxon>
        <taxon>Bryopsida</taxon>
        <taxon>Dicranidae</taxon>
        <taxon>Pseudoditrichales</taxon>
        <taxon>Ditrichaceae</taxon>
        <taxon>Ceratodon</taxon>
    </lineage>
</organism>
<dbReference type="Proteomes" id="UP000822688">
    <property type="component" value="Chromosome 9"/>
</dbReference>
<comment type="caution">
    <text evidence="1">The sequence shown here is derived from an EMBL/GenBank/DDBJ whole genome shotgun (WGS) entry which is preliminary data.</text>
</comment>
<name>A0A8T0GQW5_CERPU</name>